<proteinExistence type="inferred from homology"/>
<reference evidence="7" key="1">
    <citation type="journal article" date="2019" name="Int. J. Syst. Evol. Microbiol.">
        <title>The Global Catalogue of Microorganisms (GCM) 10K type strain sequencing project: providing services to taxonomists for standard genome sequencing and annotation.</title>
        <authorList>
            <consortium name="The Broad Institute Genomics Platform"/>
            <consortium name="The Broad Institute Genome Sequencing Center for Infectious Disease"/>
            <person name="Wu L."/>
            <person name="Ma J."/>
        </authorList>
    </citation>
    <scope>NUCLEOTIDE SEQUENCE [LARGE SCALE GENOMIC DNA]</scope>
    <source>
        <strain evidence="7">JCM 31404</strain>
    </source>
</reference>
<dbReference type="PRINTS" id="PR00039">
    <property type="entry name" value="HTHLYSR"/>
</dbReference>
<evidence type="ECO:0000256" key="4">
    <source>
        <dbReference type="ARBA" id="ARBA00023163"/>
    </source>
</evidence>
<sequence length="310" mass="32100">MGMRLSPDHLITFSVVAQLGSVTDAARHLNLSQSSVSAQLKLLQRQTGQALYDRHSHGVTLTAAGLELLPHAQAVASHAARAAETVARLGGVPARTVRLGLSHALAGAAARLARSGLGPGAPQRAVRVISGLSANLTEQVRAGQLDAAIVVDTGLTVPAPLESRVIGEDTLILCVHPGHPLAPLGYVAPHSLERETFLWPSPGSGVRRHAQRLLALAGVVPDSELELGSLFAVHEALLDAQGVAILTRGFVHRAAQSGALRALGLEAPQVSVPLLLITPPAGTLSPERRAFLSRLPAALAPDPPPEGAAR</sequence>
<keyword evidence="2" id="KW-0805">Transcription regulation</keyword>
<evidence type="ECO:0000256" key="3">
    <source>
        <dbReference type="ARBA" id="ARBA00023125"/>
    </source>
</evidence>
<dbReference type="PANTHER" id="PTHR30126:SF39">
    <property type="entry name" value="HTH-TYPE TRANSCRIPTIONAL REGULATOR CYSL"/>
    <property type="match status" value="1"/>
</dbReference>
<organism evidence="6 7">
    <name type="scientific">Deinococcus seoulensis</name>
    <dbReference type="NCBI Taxonomy" id="1837379"/>
    <lineage>
        <taxon>Bacteria</taxon>
        <taxon>Thermotogati</taxon>
        <taxon>Deinococcota</taxon>
        <taxon>Deinococci</taxon>
        <taxon>Deinococcales</taxon>
        <taxon>Deinococcaceae</taxon>
        <taxon>Deinococcus</taxon>
    </lineage>
</organism>
<dbReference type="CDD" id="cd05466">
    <property type="entry name" value="PBP2_LTTR_substrate"/>
    <property type="match status" value="1"/>
</dbReference>
<keyword evidence="3" id="KW-0238">DNA-binding</keyword>
<evidence type="ECO:0000313" key="7">
    <source>
        <dbReference type="Proteomes" id="UP000634308"/>
    </source>
</evidence>
<evidence type="ECO:0000256" key="1">
    <source>
        <dbReference type="ARBA" id="ARBA00009437"/>
    </source>
</evidence>
<comment type="similarity">
    <text evidence="1">Belongs to the LysR transcriptional regulatory family.</text>
</comment>
<dbReference type="Pfam" id="PF00126">
    <property type="entry name" value="HTH_1"/>
    <property type="match status" value="1"/>
</dbReference>
<dbReference type="EMBL" id="BMQM01000030">
    <property type="protein sequence ID" value="GGR69243.1"/>
    <property type="molecule type" value="Genomic_DNA"/>
</dbReference>
<dbReference type="InterPro" id="IPR036388">
    <property type="entry name" value="WH-like_DNA-bd_sf"/>
</dbReference>
<comment type="caution">
    <text evidence="6">The sequence shown here is derived from an EMBL/GenBank/DDBJ whole genome shotgun (WGS) entry which is preliminary data.</text>
</comment>
<dbReference type="Proteomes" id="UP000634308">
    <property type="component" value="Unassembled WGS sequence"/>
</dbReference>
<name>A0ABQ2RUS9_9DEIO</name>
<dbReference type="Gene3D" id="1.10.10.10">
    <property type="entry name" value="Winged helix-like DNA-binding domain superfamily/Winged helix DNA-binding domain"/>
    <property type="match status" value="1"/>
</dbReference>
<dbReference type="PANTHER" id="PTHR30126">
    <property type="entry name" value="HTH-TYPE TRANSCRIPTIONAL REGULATOR"/>
    <property type="match status" value="1"/>
</dbReference>
<dbReference type="SUPFAM" id="SSF53850">
    <property type="entry name" value="Periplasmic binding protein-like II"/>
    <property type="match status" value="1"/>
</dbReference>
<gene>
    <name evidence="6" type="ORF">GCM10008959_34090</name>
</gene>
<protein>
    <submittedName>
        <fullName evidence="6">Transcriptional regulator</fullName>
    </submittedName>
</protein>
<dbReference type="PROSITE" id="PS50931">
    <property type="entry name" value="HTH_LYSR"/>
    <property type="match status" value="1"/>
</dbReference>
<accession>A0ABQ2RUS9</accession>
<dbReference type="Pfam" id="PF03466">
    <property type="entry name" value="LysR_substrate"/>
    <property type="match status" value="1"/>
</dbReference>
<dbReference type="InterPro" id="IPR036390">
    <property type="entry name" value="WH_DNA-bd_sf"/>
</dbReference>
<keyword evidence="4" id="KW-0804">Transcription</keyword>
<evidence type="ECO:0000259" key="5">
    <source>
        <dbReference type="PROSITE" id="PS50931"/>
    </source>
</evidence>
<evidence type="ECO:0000256" key="2">
    <source>
        <dbReference type="ARBA" id="ARBA00023015"/>
    </source>
</evidence>
<feature type="domain" description="HTH lysR-type" evidence="5">
    <location>
        <begin position="5"/>
        <end position="62"/>
    </location>
</feature>
<dbReference type="SUPFAM" id="SSF46785">
    <property type="entry name" value="Winged helix' DNA-binding domain"/>
    <property type="match status" value="1"/>
</dbReference>
<evidence type="ECO:0000313" key="6">
    <source>
        <dbReference type="EMBL" id="GGR69243.1"/>
    </source>
</evidence>
<keyword evidence="7" id="KW-1185">Reference proteome</keyword>
<dbReference type="InterPro" id="IPR000847">
    <property type="entry name" value="LysR_HTH_N"/>
</dbReference>
<dbReference type="InterPro" id="IPR005119">
    <property type="entry name" value="LysR_subst-bd"/>
</dbReference>
<dbReference type="Gene3D" id="3.40.190.290">
    <property type="match status" value="1"/>
</dbReference>